<dbReference type="InterPro" id="IPR003591">
    <property type="entry name" value="Leu-rich_rpt_typical-subtyp"/>
</dbReference>
<keyword evidence="1" id="KW-0433">Leucine-rich repeat</keyword>
<evidence type="ECO:0000313" key="7">
    <source>
        <dbReference type="Proteomes" id="UP000036987"/>
    </source>
</evidence>
<dbReference type="PANTHER" id="PTHR48051:SF1">
    <property type="entry name" value="RAS SUPPRESSOR PROTEIN 1"/>
    <property type="match status" value="1"/>
</dbReference>
<organism evidence="6 7">
    <name type="scientific">Zostera marina</name>
    <name type="common">Eelgrass</name>
    <dbReference type="NCBI Taxonomy" id="29655"/>
    <lineage>
        <taxon>Eukaryota</taxon>
        <taxon>Viridiplantae</taxon>
        <taxon>Streptophyta</taxon>
        <taxon>Embryophyta</taxon>
        <taxon>Tracheophyta</taxon>
        <taxon>Spermatophyta</taxon>
        <taxon>Magnoliopsida</taxon>
        <taxon>Liliopsida</taxon>
        <taxon>Zosteraceae</taxon>
        <taxon>Zostera</taxon>
    </lineage>
</organism>
<dbReference type="PANTHER" id="PTHR48051">
    <property type="match status" value="1"/>
</dbReference>
<accession>A0A0K9PWV8</accession>
<evidence type="ECO:0000256" key="2">
    <source>
        <dbReference type="ARBA" id="ARBA00022737"/>
    </source>
</evidence>
<name>A0A0K9PWV8_ZOSMR</name>
<evidence type="ECO:0000313" key="6">
    <source>
        <dbReference type="EMBL" id="KMZ73414.1"/>
    </source>
</evidence>
<dbReference type="EMBL" id="LFYR01000585">
    <property type="protein sequence ID" value="KMZ73414.1"/>
    <property type="molecule type" value="Genomic_DNA"/>
</dbReference>
<keyword evidence="2" id="KW-0677">Repeat</keyword>
<evidence type="ECO:0000256" key="4">
    <source>
        <dbReference type="ARBA" id="ARBA00037519"/>
    </source>
</evidence>
<comment type="caution">
    <text evidence="6">The sequence shown here is derived from an EMBL/GenBank/DDBJ whole genome shotgun (WGS) entry which is preliminary data.</text>
</comment>
<dbReference type="OrthoDB" id="2187496at2759"/>
<dbReference type="Pfam" id="PF23598">
    <property type="entry name" value="LRR_14"/>
    <property type="match status" value="1"/>
</dbReference>
<dbReference type="Proteomes" id="UP000036987">
    <property type="component" value="Unassembled WGS sequence"/>
</dbReference>
<evidence type="ECO:0000256" key="1">
    <source>
        <dbReference type="ARBA" id="ARBA00022614"/>
    </source>
</evidence>
<gene>
    <name evidence="6" type="ORF">ZOSMA_14G01820</name>
</gene>
<comment type="function">
    <text evidence="4">Leucine-rich repeat protein that likely mediates protein interactions, possibly in the context of signal transduction.</text>
</comment>
<feature type="domain" description="Disease resistance R13L4/SHOC-2-like LRR" evidence="5">
    <location>
        <begin position="16"/>
        <end position="103"/>
    </location>
</feature>
<dbReference type="Gene3D" id="3.80.10.10">
    <property type="entry name" value="Ribonuclease Inhibitor"/>
    <property type="match status" value="2"/>
</dbReference>
<dbReference type="SMART" id="SM00364">
    <property type="entry name" value="LRR_BAC"/>
    <property type="match status" value="4"/>
</dbReference>
<dbReference type="SMART" id="SM00369">
    <property type="entry name" value="LRR_TYP"/>
    <property type="match status" value="4"/>
</dbReference>
<dbReference type="SUPFAM" id="SSF52058">
    <property type="entry name" value="L domain-like"/>
    <property type="match status" value="1"/>
</dbReference>
<evidence type="ECO:0000256" key="3">
    <source>
        <dbReference type="ARBA" id="ARBA00023786"/>
    </source>
</evidence>
<evidence type="ECO:0000259" key="5">
    <source>
        <dbReference type="Pfam" id="PF23598"/>
    </source>
</evidence>
<proteinExistence type="inferred from homology"/>
<dbReference type="InterPro" id="IPR032675">
    <property type="entry name" value="LRR_dom_sf"/>
</dbReference>
<dbReference type="STRING" id="29655.A0A0K9PWV8"/>
<sequence length="203" mass="22414">MLKSITKLFLNANDLSSESISWEGLSSLKSLTILSLSQNNLVFLPSTIGRLVSLQKLDVANNKITQLPDELGFLNQLQILQGGNNRINSITSCIGNCSSLIEVDFASNLLTELPETFGNLQSLKALHISNNGIKSLPATIFKMCSQLSTLNLHGTEITNDVLRQFEGWGDFDKRRRLKHQKQIDFRIGCSGGFDEGADESKQN</sequence>
<dbReference type="GO" id="GO:0005737">
    <property type="term" value="C:cytoplasm"/>
    <property type="evidence" value="ECO:0000318"/>
    <property type="project" value="GO_Central"/>
</dbReference>
<dbReference type="AlphaFoldDB" id="A0A0K9PWV8"/>
<dbReference type="InterPro" id="IPR001611">
    <property type="entry name" value="Leu-rich_rpt"/>
</dbReference>
<dbReference type="OMA" id="WAEFDER"/>
<reference evidence="7" key="1">
    <citation type="journal article" date="2016" name="Nature">
        <title>The genome of the seagrass Zostera marina reveals angiosperm adaptation to the sea.</title>
        <authorList>
            <person name="Olsen J.L."/>
            <person name="Rouze P."/>
            <person name="Verhelst B."/>
            <person name="Lin Y.-C."/>
            <person name="Bayer T."/>
            <person name="Collen J."/>
            <person name="Dattolo E."/>
            <person name="De Paoli E."/>
            <person name="Dittami S."/>
            <person name="Maumus F."/>
            <person name="Michel G."/>
            <person name="Kersting A."/>
            <person name="Lauritano C."/>
            <person name="Lohaus R."/>
            <person name="Toepel M."/>
            <person name="Tonon T."/>
            <person name="Vanneste K."/>
            <person name="Amirebrahimi M."/>
            <person name="Brakel J."/>
            <person name="Bostroem C."/>
            <person name="Chovatia M."/>
            <person name="Grimwood J."/>
            <person name="Jenkins J.W."/>
            <person name="Jueterbock A."/>
            <person name="Mraz A."/>
            <person name="Stam W.T."/>
            <person name="Tice H."/>
            <person name="Bornberg-Bauer E."/>
            <person name="Green P.J."/>
            <person name="Pearson G.A."/>
            <person name="Procaccini G."/>
            <person name="Duarte C.M."/>
            <person name="Schmutz J."/>
            <person name="Reusch T.B.H."/>
            <person name="Van de Peer Y."/>
        </authorList>
    </citation>
    <scope>NUCLEOTIDE SEQUENCE [LARGE SCALE GENOMIC DNA]</scope>
    <source>
        <strain evidence="7">cv. Finnish</strain>
    </source>
</reference>
<keyword evidence="7" id="KW-1185">Reference proteome</keyword>
<dbReference type="InterPro" id="IPR050216">
    <property type="entry name" value="LRR_domain-containing"/>
</dbReference>
<dbReference type="InterPro" id="IPR055414">
    <property type="entry name" value="LRR_R13L4/SHOC2-like"/>
</dbReference>
<protein>
    <recommendedName>
        <fullName evidence="5">Disease resistance R13L4/SHOC-2-like LRR domain-containing protein</fullName>
    </recommendedName>
</protein>
<comment type="similarity">
    <text evidence="3">Belongs to the SHOC2 family.</text>
</comment>
<dbReference type="PROSITE" id="PS51450">
    <property type="entry name" value="LRR"/>
    <property type="match status" value="2"/>
</dbReference>